<dbReference type="InterPro" id="IPR029489">
    <property type="entry name" value="OGT/SEC/SPY_C"/>
</dbReference>
<dbReference type="PROSITE" id="PS50293">
    <property type="entry name" value="TPR_REGION"/>
    <property type="match status" value="1"/>
</dbReference>
<dbReference type="AlphaFoldDB" id="A0A9N8RYZ1"/>
<evidence type="ECO:0000259" key="9">
    <source>
        <dbReference type="Pfam" id="PF13844"/>
    </source>
</evidence>
<sequence>MPTESTLLDGPSLLETALAHHRVGQLGEARVLYGQILQSEPGHPDALHFLGLLACQMGQHDAGLALIEQSIDSHPNGIYYNNFGNMLREKGRLVEAIEAYRRAVALDPGYPEAHNNLGNALREANQPDAAMRSCAQAIALNPDYAEAYNNLANALQDLGDLEAASQSYSRAIELHPDYAEAHNNLGNVLRAQNLPDAAIASYRRAVALKPGLRTAHFNLSVLLNANGQQDEAIRSLRTSLDPDDANAHNNFGILLRDICDFESALTHFDKALALKPDFAEAHCNRGNALRRLNRFEEAVHSSLRALELDPALAEAHNVLGSAYLGLSQHETAVLHLRRATELDPANSDAHHHLAWAYFALGEPGEAMESCRAALLLAPGDARMFLTLGDILRGLGDLVGGSAAYRQALEINPGLEGAHQGLIFSSASAACEPPETLVLDARRYGEYVTGQVRQFQHTTQRNMGPLRIGFVSGDLREHPVAVFLESVLAQLDPARVELFAYATHPDEDAMTARLKPQFARWSQVSGMTDETMAHRIYDDDIHILLDLAGHTSHNRLGVFAWKPAPVQASWLGFFATTGVEAVDYILGDRHVLRLGEESHFVEKLWRLPDSYLCFTPPQTEIAVGPLPMLANGVVTFGCLNNIGKIGDEVVALWSRVLHAVPGSRLLLKASQLDQAILRGDVIMRFARRGIDAARLILAGRSSRDAHLNAFNQIDIALDPFPYPGGTTSVEGLWMGVPVLTRQGDRFLSHVGESIVNTAGLPDWVARDNDDYVEKAVAFSSDPARLASLRAGLRQQLVASPLCDAPRFARNLEDAFEDMWNAFAATAVAT</sequence>
<dbReference type="EMBL" id="CAJQZC010000007">
    <property type="protein sequence ID" value="CAG4909013.1"/>
    <property type="molecule type" value="Genomic_DNA"/>
</dbReference>
<dbReference type="InterPro" id="IPR019734">
    <property type="entry name" value="TPR_rpt"/>
</dbReference>
<feature type="repeat" description="TPR" evidence="8">
    <location>
        <begin position="313"/>
        <end position="346"/>
    </location>
</feature>
<dbReference type="Pfam" id="PF13844">
    <property type="entry name" value="Glyco_transf_41"/>
    <property type="match status" value="2"/>
</dbReference>
<dbReference type="PROSITE" id="PS50005">
    <property type="entry name" value="TPR"/>
    <property type="match status" value="7"/>
</dbReference>
<evidence type="ECO:0000256" key="4">
    <source>
        <dbReference type="ARBA" id="ARBA00022676"/>
    </source>
</evidence>
<feature type="repeat" description="TPR" evidence="8">
    <location>
        <begin position="179"/>
        <end position="212"/>
    </location>
</feature>
<dbReference type="SUPFAM" id="SSF48452">
    <property type="entry name" value="TPR-like"/>
    <property type="match status" value="2"/>
</dbReference>
<feature type="domain" description="O-GlcNAc transferase C-terminal" evidence="9">
    <location>
        <begin position="628"/>
        <end position="809"/>
    </location>
</feature>
<feature type="domain" description="O-GlcNAc transferase C-terminal" evidence="9">
    <location>
        <begin position="453"/>
        <end position="611"/>
    </location>
</feature>
<keyword evidence="6" id="KW-0677">Repeat</keyword>
<evidence type="ECO:0000256" key="8">
    <source>
        <dbReference type="PROSITE-ProRule" id="PRU00339"/>
    </source>
</evidence>
<dbReference type="Pfam" id="PF13414">
    <property type="entry name" value="TPR_11"/>
    <property type="match status" value="2"/>
</dbReference>
<dbReference type="Pfam" id="PF14559">
    <property type="entry name" value="TPR_19"/>
    <property type="match status" value="2"/>
</dbReference>
<keyword evidence="11" id="KW-1185">Reference proteome</keyword>
<evidence type="ECO:0000313" key="10">
    <source>
        <dbReference type="EMBL" id="CAG4909013.1"/>
    </source>
</evidence>
<comment type="caution">
    <text evidence="10">The sequence shown here is derived from an EMBL/GenBank/DDBJ whole genome shotgun (WGS) entry which is preliminary data.</text>
</comment>
<dbReference type="PANTHER" id="PTHR44835">
    <property type="entry name" value="UDP-N-ACETYLGLUCOSAMINE--PEPTIDE N-ACETYLGLUCOSAMINYLTRANSFERASE SPINDLY-RELATED"/>
    <property type="match status" value="1"/>
</dbReference>
<name>A0A9N8RYZ1_9BURK</name>
<keyword evidence="4" id="KW-0328">Glycosyltransferase</keyword>
<dbReference type="Gene3D" id="3.40.50.2000">
    <property type="entry name" value="Glycogen Phosphorylase B"/>
    <property type="match status" value="1"/>
</dbReference>
<dbReference type="InterPro" id="IPR051939">
    <property type="entry name" value="Glycosyltr_41/O-GlcNAc_trsf"/>
</dbReference>
<evidence type="ECO:0000256" key="1">
    <source>
        <dbReference type="ARBA" id="ARBA00004922"/>
    </source>
</evidence>
<dbReference type="Proteomes" id="UP000789704">
    <property type="component" value="Unassembled WGS sequence"/>
</dbReference>
<keyword evidence="7 8" id="KW-0802">TPR repeat</keyword>
<dbReference type="SMART" id="SM00028">
    <property type="entry name" value="TPR"/>
    <property type="match status" value="12"/>
</dbReference>
<feature type="repeat" description="TPR" evidence="8">
    <location>
        <begin position="145"/>
        <end position="178"/>
    </location>
</feature>
<dbReference type="PANTHER" id="PTHR44835:SF1">
    <property type="entry name" value="PROTEIN O-GLCNAC TRANSFERASE"/>
    <property type="match status" value="1"/>
</dbReference>
<feature type="repeat" description="TPR" evidence="8">
    <location>
        <begin position="77"/>
        <end position="110"/>
    </location>
</feature>
<feature type="repeat" description="TPR" evidence="8">
    <location>
        <begin position="279"/>
        <end position="312"/>
    </location>
</feature>
<organism evidence="10 11">
    <name type="scientific">Paraburkholderia saeva</name>
    <dbReference type="NCBI Taxonomy" id="2777537"/>
    <lineage>
        <taxon>Bacteria</taxon>
        <taxon>Pseudomonadati</taxon>
        <taxon>Pseudomonadota</taxon>
        <taxon>Betaproteobacteria</taxon>
        <taxon>Burkholderiales</taxon>
        <taxon>Burkholderiaceae</taxon>
        <taxon>Paraburkholderia</taxon>
    </lineage>
</organism>
<comment type="pathway">
    <text evidence="1">Protein modification; protein glycosylation.</text>
</comment>
<accession>A0A9N8RYZ1</accession>
<keyword evidence="5" id="KW-0808">Transferase</keyword>
<evidence type="ECO:0000256" key="3">
    <source>
        <dbReference type="ARBA" id="ARBA00011970"/>
    </source>
</evidence>
<evidence type="ECO:0000256" key="2">
    <source>
        <dbReference type="ARBA" id="ARBA00005386"/>
    </source>
</evidence>
<evidence type="ECO:0000313" key="11">
    <source>
        <dbReference type="Proteomes" id="UP000789704"/>
    </source>
</evidence>
<dbReference type="Pfam" id="PF13432">
    <property type="entry name" value="TPR_16"/>
    <property type="match status" value="1"/>
</dbReference>
<dbReference type="GO" id="GO:0097363">
    <property type="term" value="F:protein O-acetylglucosaminyltransferase activity"/>
    <property type="evidence" value="ECO:0007669"/>
    <property type="project" value="UniProtKB-EC"/>
</dbReference>
<gene>
    <name evidence="10" type="primary">lapB_3</name>
    <name evidence="10" type="ORF">LMG31841_03823</name>
</gene>
<comment type="similarity">
    <text evidence="2">Belongs to the glycosyltransferase 41 family. O-GlcNAc transferase subfamily.</text>
</comment>
<protein>
    <recommendedName>
        <fullName evidence="3">protein O-GlcNAc transferase</fullName>
        <ecNumber evidence="3">2.4.1.255</ecNumber>
    </recommendedName>
</protein>
<proteinExistence type="inferred from homology"/>
<dbReference type="InterPro" id="IPR011990">
    <property type="entry name" value="TPR-like_helical_dom_sf"/>
</dbReference>
<feature type="repeat" description="TPR" evidence="8">
    <location>
        <begin position="245"/>
        <end position="278"/>
    </location>
</feature>
<evidence type="ECO:0000256" key="6">
    <source>
        <dbReference type="ARBA" id="ARBA00022737"/>
    </source>
</evidence>
<dbReference type="EC" id="2.4.1.255" evidence="3"/>
<dbReference type="Gene3D" id="1.25.40.10">
    <property type="entry name" value="Tetratricopeptide repeat domain"/>
    <property type="match status" value="5"/>
</dbReference>
<evidence type="ECO:0000256" key="7">
    <source>
        <dbReference type="ARBA" id="ARBA00022803"/>
    </source>
</evidence>
<dbReference type="Gene3D" id="3.40.50.11380">
    <property type="match status" value="1"/>
</dbReference>
<feature type="repeat" description="TPR" evidence="8">
    <location>
        <begin position="111"/>
        <end position="144"/>
    </location>
</feature>
<evidence type="ECO:0000256" key="5">
    <source>
        <dbReference type="ARBA" id="ARBA00022679"/>
    </source>
</evidence>
<reference evidence="10" key="1">
    <citation type="submission" date="2021-04" db="EMBL/GenBank/DDBJ databases">
        <authorList>
            <person name="Vanwijnsberghe S."/>
        </authorList>
    </citation>
    <scope>NUCLEOTIDE SEQUENCE</scope>
    <source>
        <strain evidence="10">LMG 31841</strain>
    </source>
</reference>